<reference evidence="1" key="1">
    <citation type="journal article" date="2012" name="Nat. Genet.">
        <title>Whole-genome sequence of Schistosoma haematobium.</title>
        <authorList>
            <person name="Young N.D."/>
            <person name="Jex A.R."/>
            <person name="Li B."/>
            <person name="Liu S."/>
            <person name="Yang L."/>
            <person name="Xiong Z."/>
            <person name="Li Y."/>
            <person name="Cantacessi C."/>
            <person name="Hall R.S."/>
            <person name="Xu X."/>
            <person name="Chen F."/>
            <person name="Wu X."/>
            <person name="Zerlotini A."/>
            <person name="Oliveira G."/>
            <person name="Hofmann A."/>
            <person name="Zhang G."/>
            <person name="Fang X."/>
            <person name="Kang Y."/>
            <person name="Campbell B.E."/>
            <person name="Loukas A."/>
            <person name="Ranganathan S."/>
            <person name="Rollinson D."/>
            <person name="Rinaldi G."/>
            <person name="Brindley P.J."/>
            <person name="Yang H."/>
            <person name="Wang J."/>
            <person name="Wang J."/>
            <person name="Gasser R.B."/>
        </authorList>
    </citation>
    <scope>NUCLEOTIDE SEQUENCE</scope>
</reference>
<dbReference type="GO" id="GO:0008270">
    <property type="term" value="F:zinc ion binding"/>
    <property type="evidence" value="ECO:0007669"/>
    <property type="project" value="InterPro"/>
</dbReference>
<reference evidence="1" key="4">
    <citation type="journal article" date="2022" name="PLoS Pathog.">
        <title>Chromosome-level genome of Schistosoma haematobium underpins genome-wide explorations of molecular variation.</title>
        <authorList>
            <person name="Stroehlein A.J."/>
            <person name="Korhonen P.K."/>
            <person name="Lee V.V."/>
            <person name="Ralph S.A."/>
            <person name="Mentink-Kane M."/>
            <person name="You H."/>
            <person name="McManus D.P."/>
            <person name="Tchuente L.T."/>
            <person name="Stothard J.R."/>
            <person name="Kaur P."/>
            <person name="Dudchenko O."/>
            <person name="Aiden E.L."/>
            <person name="Yang B."/>
            <person name="Yang H."/>
            <person name="Emery A.M."/>
            <person name="Webster B.L."/>
            <person name="Brindley P.J."/>
            <person name="Rollinson D."/>
            <person name="Chang B.C.H."/>
            <person name="Gasser R.B."/>
            <person name="Young N.D."/>
        </authorList>
    </citation>
    <scope>NUCLEOTIDE SEQUENCE</scope>
</reference>
<dbReference type="PANTHER" id="PTHR13513">
    <property type="entry name" value="E3 UBIQUITIN-PROTEIN LIGASE UBR7"/>
    <property type="match status" value="1"/>
</dbReference>
<dbReference type="CDD" id="cd15542">
    <property type="entry name" value="PHD_UBR7"/>
    <property type="match status" value="1"/>
</dbReference>
<dbReference type="GO" id="GO:0061630">
    <property type="term" value="F:ubiquitin protein ligase activity"/>
    <property type="evidence" value="ECO:0007669"/>
    <property type="project" value="InterPro"/>
</dbReference>
<dbReference type="AlphaFoldDB" id="A0A922LWS0"/>
<sequence>MIQCGICENWFHLEHLNMDKEFEPPEDYNEMTCFMCVKKYAFLFMYAYNTEETFRQSFTKNSKRLRKTVNEGTTHPEDSSYCRLSMWASKMKQYVPEFFCSSLDNLDNLDPNLVPSVFWISDWRSFLCRCETCKEMYKHLNVEFLLDPEDSVSHYMQLGKQRTKSINEEEKRTLNEALAELPHPAAVNFATDCNRIRSKSFFRRLSEAQSIVTTFD</sequence>
<gene>
    <name evidence="1" type="primary">UBR7_1</name>
    <name evidence="1" type="ORF">MS3_00001482</name>
</gene>
<dbReference type="InterPro" id="IPR040204">
    <property type="entry name" value="UBR7"/>
</dbReference>
<comment type="caution">
    <text evidence="1">The sequence shown here is derived from an EMBL/GenBank/DDBJ whole genome shotgun (WGS) entry which is preliminary data.</text>
</comment>
<evidence type="ECO:0000313" key="1">
    <source>
        <dbReference type="EMBL" id="KAH9595431.1"/>
    </source>
</evidence>
<dbReference type="CTD" id="24596502"/>
<dbReference type="InterPro" id="IPR011011">
    <property type="entry name" value="Znf_FYVE_PHD"/>
</dbReference>
<protein>
    <submittedName>
        <fullName evidence="1">E3 ubiquitin-protein ligase ubr7, variant 3</fullName>
    </submittedName>
</protein>
<dbReference type="RefSeq" id="XP_051074348.1">
    <property type="nucleotide sequence ID" value="XM_051208942.1"/>
</dbReference>
<proteinExistence type="predicted"/>
<name>A0A922LWS0_SCHHA</name>
<organism evidence="1 2">
    <name type="scientific">Schistosoma haematobium</name>
    <name type="common">Blood fluke</name>
    <dbReference type="NCBI Taxonomy" id="6185"/>
    <lineage>
        <taxon>Eukaryota</taxon>
        <taxon>Metazoa</taxon>
        <taxon>Spiralia</taxon>
        <taxon>Lophotrochozoa</taxon>
        <taxon>Platyhelminthes</taxon>
        <taxon>Trematoda</taxon>
        <taxon>Digenea</taxon>
        <taxon>Strigeidida</taxon>
        <taxon>Schistosomatoidea</taxon>
        <taxon>Schistosomatidae</taxon>
        <taxon>Schistosoma</taxon>
    </lineage>
</organism>
<reference evidence="1" key="2">
    <citation type="journal article" date="2019" name="Gigascience">
        <title>High-quality Schistosoma haematobium genome achieved by single-molecule and long-range sequencing.</title>
        <authorList>
            <person name="Stroehlein A.J."/>
            <person name="Korhonen P.K."/>
            <person name="Chong T.M."/>
            <person name="Lim Y.L."/>
            <person name="Chan K.G."/>
            <person name="Webster B."/>
            <person name="Rollinson D."/>
            <person name="Brindley P.J."/>
            <person name="Gasser R.B."/>
            <person name="Young N.D."/>
        </authorList>
    </citation>
    <scope>NUCLEOTIDE SEQUENCE</scope>
</reference>
<dbReference type="PANTHER" id="PTHR13513:SF9">
    <property type="entry name" value="E3 UBIQUITIN-PROTEIN LIGASE UBR7-RELATED"/>
    <property type="match status" value="1"/>
</dbReference>
<accession>A0A922LWS0</accession>
<dbReference type="GO" id="GO:0005737">
    <property type="term" value="C:cytoplasm"/>
    <property type="evidence" value="ECO:0007669"/>
    <property type="project" value="TreeGrafter"/>
</dbReference>
<dbReference type="GeneID" id="24596502"/>
<dbReference type="Proteomes" id="UP000471633">
    <property type="component" value="Unassembled WGS sequence"/>
</dbReference>
<dbReference type="KEGG" id="shx:MS3_00001482"/>
<dbReference type="EMBL" id="AMPZ03000001">
    <property type="protein sequence ID" value="KAH9595431.1"/>
    <property type="molecule type" value="Genomic_DNA"/>
</dbReference>
<evidence type="ECO:0000313" key="2">
    <source>
        <dbReference type="Proteomes" id="UP000471633"/>
    </source>
</evidence>
<reference evidence="1" key="3">
    <citation type="submission" date="2021-06" db="EMBL/GenBank/DDBJ databases">
        <title>Chromosome-level genome assembly for S. haematobium.</title>
        <authorList>
            <person name="Stroehlein A.J."/>
        </authorList>
    </citation>
    <scope>NUCLEOTIDE SEQUENCE</scope>
</reference>
<keyword evidence="2" id="KW-1185">Reference proteome</keyword>
<dbReference type="SUPFAM" id="SSF57903">
    <property type="entry name" value="FYVE/PHD zinc finger"/>
    <property type="match status" value="1"/>
</dbReference>
<dbReference type="Gene3D" id="3.30.40.10">
    <property type="entry name" value="Zinc/RING finger domain, C3HC4 (zinc finger)"/>
    <property type="match status" value="1"/>
</dbReference>
<dbReference type="InterPro" id="IPR013083">
    <property type="entry name" value="Znf_RING/FYVE/PHD"/>
</dbReference>